<evidence type="ECO:0000313" key="8">
    <source>
        <dbReference type="Proteomes" id="UP000078335"/>
    </source>
</evidence>
<sequence>MSGRSRVASSALAATIGIGVQGLAKLLVTVVVGRVFGTETLGQTTALLSLSVFTALLWPNAAGNTASRVLAIALRGRRSDTAVNRLLGASMAVSSVVLAAVTVPVALAWGASPGMVVGGVGVVVGYGLYCYARGAQLGYDRAPRVALWDTLTSLLALGLLVTACVARLEPLVLLPLAIGYTVFAIACWPRGNRIDDPGTPAEPTSGLLAFAAWNVLAVTTSNGLLQLTMIAAQVSVSAREAGIYAAAFTLATPASMVGQALGQVLVPAFAHRSDGGSLRSRGVLLLVGGFTAGTAVVFGLVAWLAGWFLPLVYPAEGAEAVADLRYLMAGVWVFTVGLVPAALLLASGRSRQVALASVAGFVVGVVLMAVLAPTWGVAGGST</sequence>
<protein>
    <recommendedName>
        <fullName evidence="9">Polysaccharide biosynthesis protein</fullName>
    </recommendedName>
</protein>
<feature type="transmembrane region" description="Helical" evidence="6">
    <location>
        <begin position="86"/>
        <end position="109"/>
    </location>
</feature>
<feature type="transmembrane region" description="Helical" evidence="6">
    <location>
        <begin position="282"/>
        <end position="306"/>
    </location>
</feature>
<proteinExistence type="predicted"/>
<evidence type="ECO:0000256" key="2">
    <source>
        <dbReference type="ARBA" id="ARBA00022475"/>
    </source>
</evidence>
<comment type="caution">
    <text evidence="7">The sequence shown here is derived from an EMBL/GenBank/DDBJ whole genome shotgun (WGS) entry which is preliminary data.</text>
</comment>
<feature type="transmembrane region" description="Helical" evidence="6">
    <location>
        <begin position="326"/>
        <end position="346"/>
    </location>
</feature>
<reference evidence="7 8" key="1">
    <citation type="journal article" date="2016" name="Front. Microbiol.">
        <title>Genomic Resource of Rice Seed Associated Bacteria.</title>
        <authorList>
            <person name="Midha S."/>
            <person name="Bansal K."/>
            <person name="Sharma S."/>
            <person name="Kumar N."/>
            <person name="Patil P.P."/>
            <person name="Chaudhry V."/>
            <person name="Patil P.B."/>
        </authorList>
    </citation>
    <scope>NUCLEOTIDE SEQUENCE [LARGE SCALE GENOMIC DNA]</scope>
    <source>
        <strain evidence="7 8">NS263</strain>
    </source>
</reference>
<feature type="transmembrane region" description="Helical" evidence="6">
    <location>
        <begin position="115"/>
        <end position="134"/>
    </location>
</feature>
<keyword evidence="2" id="KW-1003">Cell membrane</keyword>
<evidence type="ECO:0000256" key="4">
    <source>
        <dbReference type="ARBA" id="ARBA00022989"/>
    </source>
</evidence>
<feature type="transmembrane region" description="Helical" evidence="6">
    <location>
        <begin position="171"/>
        <end position="188"/>
    </location>
</feature>
<keyword evidence="4 6" id="KW-1133">Transmembrane helix</keyword>
<keyword evidence="3 6" id="KW-0812">Transmembrane</keyword>
<evidence type="ECO:0000256" key="6">
    <source>
        <dbReference type="SAM" id="Phobius"/>
    </source>
</evidence>
<dbReference type="PANTHER" id="PTHR30250:SF11">
    <property type="entry name" value="O-ANTIGEN TRANSPORTER-RELATED"/>
    <property type="match status" value="1"/>
</dbReference>
<dbReference type="RefSeq" id="WP_058729378.1">
    <property type="nucleotide sequence ID" value="NZ_LDRB01000059.1"/>
</dbReference>
<feature type="transmembrane region" description="Helical" evidence="6">
    <location>
        <begin position="146"/>
        <end position="165"/>
    </location>
</feature>
<gene>
    <name evidence="7" type="ORF">NS263_11395</name>
</gene>
<organism evidence="7 8">
    <name type="scientific">Curtobacterium oceanosedimentum</name>
    <dbReference type="NCBI Taxonomy" id="465820"/>
    <lineage>
        <taxon>Bacteria</taxon>
        <taxon>Bacillati</taxon>
        <taxon>Actinomycetota</taxon>
        <taxon>Actinomycetes</taxon>
        <taxon>Micrococcales</taxon>
        <taxon>Microbacteriaceae</taxon>
        <taxon>Curtobacterium</taxon>
    </lineage>
</organism>
<evidence type="ECO:0000256" key="5">
    <source>
        <dbReference type="ARBA" id="ARBA00023136"/>
    </source>
</evidence>
<dbReference type="Proteomes" id="UP000078335">
    <property type="component" value="Unassembled WGS sequence"/>
</dbReference>
<feature type="transmembrane region" description="Helical" evidence="6">
    <location>
        <begin position="353"/>
        <end position="375"/>
    </location>
</feature>
<dbReference type="EMBL" id="LDRB01000059">
    <property type="protein sequence ID" value="KTR39165.1"/>
    <property type="molecule type" value="Genomic_DNA"/>
</dbReference>
<accession>A0ABR5S5Q5</accession>
<comment type="subcellular location">
    <subcellularLocation>
        <location evidence="1">Cell membrane</location>
        <topology evidence="1">Multi-pass membrane protein</topology>
    </subcellularLocation>
</comment>
<feature type="transmembrane region" description="Helical" evidence="6">
    <location>
        <begin position="46"/>
        <end position="74"/>
    </location>
</feature>
<feature type="non-terminal residue" evidence="7">
    <location>
        <position position="382"/>
    </location>
</feature>
<evidence type="ECO:0000256" key="1">
    <source>
        <dbReference type="ARBA" id="ARBA00004651"/>
    </source>
</evidence>
<evidence type="ECO:0000256" key="3">
    <source>
        <dbReference type="ARBA" id="ARBA00022692"/>
    </source>
</evidence>
<feature type="transmembrane region" description="Helical" evidence="6">
    <location>
        <begin position="243"/>
        <end position="270"/>
    </location>
</feature>
<evidence type="ECO:0008006" key="9">
    <source>
        <dbReference type="Google" id="ProtNLM"/>
    </source>
</evidence>
<dbReference type="InterPro" id="IPR050833">
    <property type="entry name" value="Poly_Biosynth_Transport"/>
</dbReference>
<name>A0ABR5S5Q5_9MICO</name>
<evidence type="ECO:0000313" key="7">
    <source>
        <dbReference type="EMBL" id="KTR39165.1"/>
    </source>
</evidence>
<keyword evidence="5 6" id="KW-0472">Membrane</keyword>
<keyword evidence="8" id="KW-1185">Reference proteome</keyword>
<dbReference type="PANTHER" id="PTHR30250">
    <property type="entry name" value="PST FAMILY PREDICTED COLANIC ACID TRANSPORTER"/>
    <property type="match status" value="1"/>
</dbReference>
<feature type="transmembrane region" description="Helical" evidence="6">
    <location>
        <begin position="208"/>
        <end position="231"/>
    </location>
</feature>